<dbReference type="Gene3D" id="3.30.200.20">
    <property type="entry name" value="Phosphorylase Kinase, domain 1"/>
    <property type="match status" value="1"/>
</dbReference>
<dbReference type="InterPro" id="IPR008271">
    <property type="entry name" value="Ser/Thr_kinase_AS"/>
</dbReference>
<dbReference type="PROSITE" id="PS00107">
    <property type="entry name" value="PROTEIN_KINASE_ATP"/>
    <property type="match status" value="1"/>
</dbReference>
<organism evidence="6 7">
    <name type="scientific">Metschnikowia aff. pulcherrima</name>
    <dbReference type="NCBI Taxonomy" id="2163413"/>
    <lineage>
        <taxon>Eukaryota</taxon>
        <taxon>Fungi</taxon>
        <taxon>Dikarya</taxon>
        <taxon>Ascomycota</taxon>
        <taxon>Saccharomycotina</taxon>
        <taxon>Pichiomycetes</taxon>
        <taxon>Metschnikowiaceae</taxon>
        <taxon>Metschnikowia</taxon>
    </lineage>
</organism>
<gene>
    <name evidence="6" type="primary">MPUL0F03390</name>
    <name evidence="6" type="ORF">METSCH_F03390</name>
</gene>
<dbReference type="EMBL" id="CP034461">
    <property type="protein sequence ID" value="QBM90752.1"/>
    <property type="molecule type" value="Genomic_DNA"/>
</dbReference>
<keyword evidence="1 3" id="KW-0547">Nucleotide-binding</keyword>
<dbReference type="Gene3D" id="1.10.510.10">
    <property type="entry name" value="Transferase(Phosphotransferase) domain 1"/>
    <property type="match status" value="1"/>
</dbReference>
<dbReference type="GO" id="GO:0005737">
    <property type="term" value="C:cytoplasm"/>
    <property type="evidence" value="ECO:0007669"/>
    <property type="project" value="TreeGrafter"/>
</dbReference>
<dbReference type="GO" id="GO:0004674">
    <property type="term" value="F:protein serine/threonine kinase activity"/>
    <property type="evidence" value="ECO:0007669"/>
    <property type="project" value="UniProtKB-KW"/>
</dbReference>
<dbReference type="InterPro" id="IPR017441">
    <property type="entry name" value="Protein_kinase_ATP_BS"/>
</dbReference>
<evidence type="ECO:0000313" key="7">
    <source>
        <dbReference type="Proteomes" id="UP000292447"/>
    </source>
</evidence>
<sequence length="440" mass="49655">MVLHVLPLLDPKPFHSAPAPPRPTPVDNNLDGYVLNSRFLFTTKIGAGTFGLIYLVQDMATGASYAAKIILADHTTPEKSRGVDAKALIQEKIHRYFACHRPLKAKELSLESVQREGGNIPAVREIALQLTVHKHPNVATIRHVLLLGELAVITLMDYFPQGDLFGNIIDRQIFQCPPPHQDKQLLMKNCMLQLIDAVAYCASKSVFHCDLKPENVMVSYNPEYRRPAHNKNVIDYGELQIFLIDFGLAMSNNLICCNVCRGSSFYMAPERIVNYNTCSLVKSLINMEEFCTDEKLRSELALKLFPTLAGDIWSLGVLFVNITCLKNPWPIANINDRQEVFHNYIVNDSSVLRTILPILRQFNQLLNSIFALNPNQRIPLQKLAHKVVACDFFNDPIEYNSQLYTPPQEFLSMATTPVSTSTDMDLCKASIRTFECPHHT</sequence>
<dbReference type="STRING" id="2163413.A0A4P6XT37"/>
<dbReference type="SUPFAM" id="SSF56112">
    <property type="entry name" value="Protein kinase-like (PK-like)"/>
    <property type="match status" value="1"/>
</dbReference>
<name>A0A4P6XT37_9ASCO</name>
<dbReference type="PANTHER" id="PTHR44167:SF24">
    <property type="entry name" value="SERINE_THREONINE-PROTEIN KINASE CHK2"/>
    <property type="match status" value="1"/>
</dbReference>
<dbReference type="Pfam" id="PF00069">
    <property type="entry name" value="Pkinase"/>
    <property type="match status" value="1"/>
</dbReference>
<dbReference type="InterPro" id="IPR000719">
    <property type="entry name" value="Prot_kinase_dom"/>
</dbReference>
<protein>
    <submittedName>
        <fullName evidence="6">Serine/threonine protein kinase</fullName>
    </submittedName>
</protein>
<accession>A0A4P6XT37</accession>
<dbReference type="Proteomes" id="UP000292447">
    <property type="component" value="Chromosome VI"/>
</dbReference>
<dbReference type="AlphaFoldDB" id="A0A4P6XT37"/>
<keyword evidence="6" id="KW-0418">Kinase</keyword>
<feature type="binding site" evidence="3">
    <location>
        <position position="68"/>
    </location>
    <ligand>
        <name>ATP</name>
        <dbReference type="ChEBI" id="CHEBI:30616"/>
    </ligand>
</feature>
<reference evidence="7" key="1">
    <citation type="submission" date="2019-03" db="EMBL/GenBank/DDBJ databases">
        <title>Snf2 controls pulcherriminic acid biosynthesis and connects pigmentation and antifungal activity of the yeast Metschnikowia pulcherrima.</title>
        <authorList>
            <person name="Gore-Lloyd D."/>
            <person name="Sumann I."/>
            <person name="Brachmann A.O."/>
            <person name="Schneeberger K."/>
            <person name="Ortiz-Merino R.A."/>
            <person name="Moreno-Beltran M."/>
            <person name="Schlaefli M."/>
            <person name="Kirner P."/>
            <person name="Santos Kron A."/>
            <person name="Wolfe K.H."/>
            <person name="Piel J."/>
            <person name="Ahrens C.H."/>
            <person name="Henk D."/>
            <person name="Freimoser F.M."/>
        </authorList>
    </citation>
    <scope>NUCLEOTIDE SEQUENCE [LARGE SCALE GENOMIC DNA]</scope>
    <source>
        <strain evidence="7">APC 1.2</strain>
    </source>
</reference>
<keyword evidence="2 3" id="KW-0067">ATP-binding</keyword>
<keyword evidence="6" id="KW-0808">Transferase</keyword>
<proteinExistence type="inferred from homology"/>
<dbReference type="PANTHER" id="PTHR44167">
    <property type="entry name" value="OVARIAN-SPECIFIC SERINE/THREONINE-PROTEIN KINASE LOK-RELATED"/>
    <property type="match status" value="1"/>
</dbReference>
<keyword evidence="7" id="KW-1185">Reference proteome</keyword>
<feature type="domain" description="Protein kinase" evidence="5">
    <location>
        <begin position="39"/>
        <end position="388"/>
    </location>
</feature>
<dbReference type="GO" id="GO:0005634">
    <property type="term" value="C:nucleus"/>
    <property type="evidence" value="ECO:0007669"/>
    <property type="project" value="TreeGrafter"/>
</dbReference>
<keyword evidence="4 6" id="KW-0723">Serine/threonine-protein kinase</keyword>
<dbReference type="GO" id="GO:0005524">
    <property type="term" value="F:ATP binding"/>
    <property type="evidence" value="ECO:0007669"/>
    <property type="project" value="UniProtKB-UniRule"/>
</dbReference>
<evidence type="ECO:0000256" key="2">
    <source>
        <dbReference type="ARBA" id="ARBA00022840"/>
    </source>
</evidence>
<dbReference type="PROSITE" id="PS50011">
    <property type="entry name" value="PROTEIN_KINASE_DOM"/>
    <property type="match status" value="1"/>
</dbReference>
<dbReference type="SMART" id="SM00220">
    <property type="entry name" value="S_TKc"/>
    <property type="match status" value="1"/>
</dbReference>
<dbReference type="GO" id="GO:0030447">
    <property type="term" value="P:filamentous growth"/>
    <property type="evidence" value="ECO:0007669"/>
    <property type="project" value="UniProtKB-ARBA"/>
</dbReference>
<comment type="similarity">
    <text evidence="4">Belongs to the protein kinase superfamily.</text>
</comment>
<evidence type="ECO:0000256" key="1">
    <source>
        <dbReference type="ARBA" id="ARBA00022741"/>
    </source>
</evidence>
<evidence type="ECO:0000313" key="6">
    <source>
        <dbReference type="EMBL" id="QBM90752.1"/>
    </source>
</evidence>
<dbReference type="GO" id="GO:0044773">
    <property type="term" value="P:mitotic DNA damage checkpoint signaling"/>
    <property type="evidence" value="ECO:0007669"/>
    <property type="project" value="TreeGrafter"/>
</dbReference>
<dbReference type="PROSITE" id="PS00108">
    <property type="entry name" value="PROTEIN_KINASE_ST"/>
    <property type="match status" value="1"/>
</dbReference>
<evidence type="ECO:0000256" key="4">
    <source>
        <dbReference type="RuleBase" id="RU000304"/>
    </source>
</evidence>
<evidence type="ECO:0000256" key="3">
    <source>
        <dbReference type="PROSITE-ProRule" id="PRU10141"/>
    </source>
</evidence>
<dbReference type="InterPro" id="IPR011009">
    <property type="entry name" value="Kinase-like_dom_sf"/>
</dbReference>
<evidence type="ECO:0000259" key="5">
    <source>
        <dbReference type="PROSITE" id="PS50011"/>
    </source>
</evidence>